<sequence length="328" mass="36090">MKFLETEISPLGMGCWPIGGKMYCGEQSLGYTRSDDDVSIRTIHAALEGGITLFDTAAAYGAGHSERLLGKALKQRPEALIATKIGVGIDEANKQISFDPFTPDMVAPAVDGCLSRLDRDRIDLLLLHVNDMPIEMAEPVFDELDQLKEAGKLRAYGWSTDYSRSASAVSTRSNFAAVEYVMNLFVDAPRMQRVVQENGLFSLIRSPLAMGLLSGKYDQNTVMAADDVRASDEDWMEYYKDGRANPDLIQKLDAVRDLLTSNGRTLVQGALGWIWGQFDTYIPIPGARTEEQIKGIAGALTFGALPDDILNEIEALIPRAPNEPDRPR</sequence>
<evidence type="ECO:0000313" key="4">
    <source>
        <dbReference type="Proteomes" id="UP000193778"/>
    </source>
</evidence>
<dbReference type="PANTHER" id="PTHR43364:SF4">
    <property type="entry name" value="NAD(P)-LINKED OXIDOREDUCTASE SUPERFAMILY PROTEIN"/>
    <property type="match status" value="1"/>
</dbReference>
<dbReference type="Pfam" id="PF00248">
    <property type="entry name" value="Aldo_ket_red"/>
    <property type="match status" value="1"/>
</dbReference>
<name>A0A1X6Z485_9RHOB</name>
<dbReference type="SUPFAM" id="SSF51430">
    <property type="entry name" value="NAD(P)-linked oxidoreductase"/>
    <property type="match status" value="1"/>
</dbReference>
<dbReference type="EMBL" id="FWFP01000004">
    <property type="protein sequence ID" value="SLN39937.1"/>
    <property type="molecule type" value="Genomic_DNA"/>
</dbReference>
<dbReference type="InterPro" id="IPR036812">
    <property type="entry name" value="NAD(P)_OxRdtase_dom_sf"/>
</dbReference>
<evidence type="ECO:0000259" key="2">
    <source>
        <dbReference type="Pfam" id="PF00248"/>
    </source>
</evidence>
<dbReference type="CDD" id="cd19086">
    <property type="entry name" value="AKR_AKR11C1"/>
    <property type="match status" value="1"/>
</dbReference>
<dbReference type="AlphaFoldDB" id="A0A1X6Z485"/>
<dbReference type="InterPro" id="IPR050523">
    <property type="entry name" value="AKR_Detox_Biosynth"/>
</dbReference>
<dbReference type="InterPro" id="IPR023210">
    <property type="entry name" value="NADP_OxRdtase_dom"/>
</dbReference>
<organism evidence="3 4">
    <name type="scientific">Ruegeria meonggei</name>
    <dbReference type="NCBI Taxonomy" id="1446476"/>
    <lineage>
        <taxon>Bacteria</taxon>
        <taxon>Pseudomonadati</taxon>
        <taxon>Pseudomonadota</taxon>
        <taxon>Alphaproteobacteria</taxon>
        <taxon>Rhodobacterales</taxon>
        <taxon>Roseobacteraceae</taxon>
        <taxon>Ruegeria</taxon>
    </lineage>
</organism>
<dbReference type="Proteomes" id="UP000193778">
    <property type="component" value="Unassembled WGS sequence"/>
</dbReference>
<keyword evidence="4" id="KW-1185">Reference proteome</keyword>
<dbReference type="OrthoDB" id="9803483at2"/>
<evidence type="ECO:0000256" key="1">
    <source>
        <dbReference type="ARBA" id="ARBA00023002"/>
    </source>
</evidence>
<gene>
    <name evidence="3" type="primary">yhdN_2</name>
    <name evidence="3" type="ORF">RUM8411_01794</name>
</gene>
<dbReference type="RefSeq" id="WP_085822378.1">
    <property type="nucleotide sequence ID" value="NZ_FWFP01000004.1"/>
</dbReference>
<evidence type="ECO:0000313" key="3">
    <source>
        <dbReference type="EMBL" id="SLN39937.1"/>
    </source>
</evidence>
<accession>A0A1X6Z485</accession>
<dbReference type="GO" id="GO:0016491">
    <property type="term" value="F:oxidoreductase activity"/>
    <property type="evidence" value="ECO:0007669"/>
    <property type="project" value="UniProtKB-KW"/>
</dbReference>
<dbReference type="PANTHER" id="PTHR43364">
    <property type="entry name" value="NADH-SPECIFIC METHYLGLYOXAL REDUCTASE-RELATED"/>
    <property type="match status" value="1"/>
</dbReference>
<keyword evidence="1 3" id="KW-0560">Oxidoreductase</keyword>
<feature type="domain" description="NADP-dependent oxidoreductase" evidence="2">
    <location>
        <begin position="11"/>
        <end position="316"/>
    </location>
</feature>
<dbReference type="GO" id="GO:0005829">
    <property type="term" value="C:cytosol"/>
    <property type="evidence" value="ECO:0007669"/>
    <property type="project" value="TreeGrafter"/>
</dbReference>
<reference evidence="4" key="1">
    <citation type="submission" date="2017-03" db="EMBL/GenBank/DDBJ databases">
        <authorList>
            <person name="Rodrigo-Torres L."/>
            <person name="Arahal R.D."/>
            <person name="Lucena T."/>
        </authorList>
    </citation>
    <scope>NUCLEOTIDE SEQUENCE [LARGE SCALE GENOMIC DNA]</scope>
    <source>
        <strain evidence="4">CECT 8411</strain>
    </source>
</reference>
<dbReference type="EC" id="1.1.1.-" evidence="3"/>
<proteinExistence type="predicted"/>
<protein>
    <submittedName>
        <fullName evidence="3">General stress protein 69</fullName>
        <ecNumber evidence="3">1.1.1.-</ecNumber>
    </submittedName>
</protein>
<dbReference type="Gene3D" id="3.20.20.100">
    <property type="entry name" value="NADP-dependent oxidoreductase domain"/>
    <property type="match status" value="1"/>
</dbReference>